<dbReference type="EMBL" id="LRGB01002451">
    <property type="protein sequence ID" value="KZS07481.1"/>
    <property type="molecule type" value="Genomic_DNA"/>
</dbReference>
<sequence>MSGRTVSANDQVGRFLRCFWLMFLGTTGIKPSTTIIMVRWHYLGHSVFLFVVNRSFIVLIAMLR</sequence>
<proteinExistence type="predicted"/>
<reference evidence="2 3" key="1">
    <citation type="submission" date="2016-03" db="EMBL/GenBank/DDBJ databases">
        <title>EvidentialGene: Evidence-directed Construction of Genes on Genomes.</title>
        <authorList>
            <person name="Gilbert D.G."/>
            <person name="Choi J.-H."/>
            <person name="Mockaitis K."/>
            <person name="Colbourne J."/>
            <person name="Pfrender M."/>
        </authorList>
    </citation>
    <scope>NUCLEOTIDE SEQUENCE [LARGE SCALE GENOMIC DNA]</scope>
    <source>
        <strain evidence="2 3">Xinb3</strain>
        <tissue evidence="2">Complete organism</tissue>
    </source>
</reference>
<gene>
    <name evidence="2" type="ORF">APZ42_028591</name>
</gene>
<accession>A0A164Q6S3</accession>
<keyword evidence="1" id="KW-0472">Membrane</keyword>
<organism evidence="2 3">
    <name type="scientific">Daphnia magna</name>
    <dbReference type="NCBI Taxonomy" id="35525"/>
    <lineage>
        <taxon>Eukaryota</taxon>
        <taxon>Metazoa</taxon>
        <taxon>Ecdysozoa</taxon>
        <taxon>Arthropoda</taxon>
        <taxon>Crustacea</taxon>
        <taxon>Branchiopoda</taxon>
        <taxon>Diplostraca</taxon>
        <taxon>Cladocera</taxon>
        <taxon>Anomopoda</taxon>
        <taxon>Daphniidae</taxon>
        <taxon>Daphnia</taxon>
    </lineage>
</organism>
<protein>
    <submittedName>
        <fullName evidence="2">Uncharacterized protein</fullName>
    </submittedName>
</protein>
<dbReference type="Proteomes" id="UP000076858">
    <property type="component" value="Unassembled WGS sequence"/>
</dbReference>
<comment type="caution">
    <text evidence="2">The sequence shown here is derived from an EMBL/GenBank/DDBJ whole genome shotgun (WGS) entry which is preliminary data.</text>
</comment>
<evidence type="ECO:0000313" key="3">
    <source>
        <dbReference type="Proteomes" id="UP000076858"/>
    </source>
</evidence>
<evidence type="ECO:0000256" key="1">
    <source>
        <dbReference type="SAM" id="Phobius"/>
    </source>
</evidence>
<keyword evidence="3" id="KW-1185">Reference proteome</keyword>
<dbReference type="AlphaFoldDB" id="A0A164Q6S3"/>
<keyword evidence="1" id="KW-0812">Transmembrane</keyword>
<keyword evidence="1" id="KW-1133">Transmembrane helix</keyword>
<feature type="transmembrane region" description="Helical" evidence="1">
    <location>
        <begin position="42"/>
        <end position="63"/>
    </location>
</feature>
<evidence type="ECO:0000313" key="2">
    <source>
        <dbReference type="EMBL" id="KZS07481.1"/>
    </source>
</evidence>
<name>A0A164Q6S3_9CRUS</name>